<dbReference type="Gene3D" id="3.30.200.20">
    <property type="entry name" value="Phosphorylase Kinase, domain 1"/>
    <property type="match status" value="1"/>
</dbReference>
<dbReference type="PANTHER" id="PTHR13556:SF2">
    <property type="entry name" value="TRANSCRIPTIONAL ADAPTER 3"/>
    <property type="match status" value="1"/>
</dbReference>
<keyword evidence="12" id="KW-0808">Transferase</keyword>
<evidence type="ECO:0000256" key="29">
    <source>
        <dbReference type="SAM" id="Coils"/>
    </source>
</evidence>
<evidence type="ECO:0000256" key="12">
    <source>
        <dbReference type="ARBA" id="ARBA00022679"/>
    </source>
</evidence>
<dbReference type="Pfam" id="PF10198">
    <property type="entry name" value="Ada3"/>
    <property type="match status" value="1"/>
</dbReference>
<evidence type="ECO:0000256" key="25">
    <source>
        <dbReference type="ARBA" id="ARBA00046755"/>
    </source>
</evidence>
<dbReference type="SMART" id="SM00220">
    <property type="entry name" value="S_TKc"/>
    <property type="match status" value="1"/>
</dbReference>
<accession>A0A6B0RL05</accession>
<evidence type="ECO:0000256" key="21">
    <source>
        <dbReference type="ARBA" id="ARBA00023242"/>
    </source>
</evidence>
<dbReference type="Proteomes" id="UP000322234">
    <property type="component" value="Unassembled WGS sequence"/>
</dbReference>
<evidence type="ECO:0000256" key="10">
    <source>
        <dbReference type="ARBA" id="ARBA00022533"/>
    </source>
</evidence>
<evidence type="ECO:0000256" key="20">
    <source>
        <dbReference type="ARBA" id="ARBA00023163"/>
    </source>
</evidence>
<evidence type="ECO:0000256" key="23">
    <source>
        <dbReference type="ARBA" id="ARBA00033410"/>
    </source>
</evidence>
<comment type="caution">
    <text evidence="32">The sequence shown here is derived from an EMBL/GenBank/DDBJ whole genome shotgun (WGS) entry which is preliminary data.</text>
</comment>
<dbReference type="GO" id="GO:0005737">
    <property type="term" value="C:cytoplasm"/>
    <property type="evidence" value="ECO:0007669"/>
    <property type="project" value="UniProtKB-SubCell"/>
</dbReference>
<evidence type="ECO:0000256" key="27">
    <source>
        <dbReference type="ARBA" id="ARBA00047430"/>
    </source>
</evidence>
<evidence type="ECO:0000259" key="31">
    <source>
        <dbReference type="PROSITE" id="PS50011"/>
    </source>
</evidence>
<dbReference type="CDD" id="cd14167">
    <property type="entry name" value="STKc_CaMKI_alpha"/>
    <property type="match status" value="1"/>
</dbReference>
<dbReference type="GO" id="GO:0005634">
    <property type="term" value="C:nucleus"/>
    <property type="evidence" value="ECO:0007669"/>
    <property type="project" value="UniProtKB-SubCell"/>
</dbReference>
<dbReference type="EMBL" id="VBQZ03000066">
    <property type="protein sequence ID" value="MXQ90909.1"/>
    <property type="molecule type" value="Genomic_DNA"/>
</dbReference>
<keyword evidence="8" id="KW-1017">Isopeptide bond</keyword>
<evidence type="ECO:0000256" key="28">
    <source>
        <dbReference type="PROSITE-ProRule" id="PRU10141"/>
    </source>
</evidence>
<evidence type="ECO:0000256" key="8">
    <source>
        <dbReference type="ARBA" id="ARBA00022499"/>
    </source>
</evidence>
<gene>
    <name evidence="32" type="ORF">E5288_WYG013202</name>
</gene>
<dbReference type="InterPro" id="IPR011009">
    <property type="entry name" value="Kinase-like_dom_sf"/>
</dbReference>
<dbReference type="InterPro" id="IPR017441">
    <property type="entry name" value="Protein_kinase_ATP_BS"/>
</dbReference>
<evidence type="ECO:0000256" key="16">
    <source>
        <dbReference type="ARBA" id="ARBA00022843"/>
    </source>
</evidence>
<keyword evidence="18" id="KW-0524">Neurogenesis</keyword>
<dbReference type="Pfam" id="PF00069">
    <property type="entry name" value="Pkinase"/>
    <property type="match status" value="1"/>
</dbReference>
<dbReference type="GO" id="GO:0007399">
    <property type="term" value="P:nervous system development"/>
    <property type="evidence" value="ECO:0007669"/>
    <property type="project" value="UniProtKB-KW"/>
</dbReference>
<comment type="catalytic activity">
    <reaction evidence="26">
        <text>L-threonyl-[protein] + ATP = O-phospho-L-threonyl-[protein] + ADP + H(+)</text>
        <dbReference type="Rhea" id="RHEA:46608"/>
        <dbReference type="Rhea" id="RHEA-COMP:11060"/>
        <dbReference type="Rhea" id="RHEA-COMP:11605"/>
        <dbReference type="ChEBI" id="CHEBI:15378"/>
        <dbReference type="ChEBI" id="CHEBI:30013"/>
        <dbReference type="ChEBI" id="CHEBI:30616"/>
        <dbReference type="ChEBI" id="CHEBI:61977"/>
        <dbReference type="ChEBI" id="CHEBI:456216"/>
        <dbReference type="EC" id="2.7.11.17"/>
    </reaction>
</comment>
<evidence type="ECO:0000256" key="19">
    <source>
        <dbReference type="ARBA" id="ARBA00023015"/>
    </source>
</evidence>
<dbReference type="PROSITE" id="PS00108">
    <property type="entry name" value="PROTEIN_KINASE_ST"/>
    <property type="match status" value="1"/>
</dbReference>
<evidence type="ECO:0000256" key="11">
    <source>
        <dbReference type="ARBA" id="ARBA00022553"/>
    </source>
</evidence>
<comment type="function">
    <text evidence="24">Functions as a component of the PCAF complex. The PCAF complex is capable of efficiently acetylating histones in a nucleosomal context. The PCAF complex could be considered as the human version of the yeast SAGA complex. Also known as a coactivator for p53/TP53-dependent transcriptional activation. Component of the ATAC complex, a complex with histone acetyltransferase activity on histones H3 and H4.</text>
</comment>
<feature type="domain" description="Protein kinase" evidence="31">
    <location>
        <begin position="509"/>
        <end position="765"/>
    </location>
</feature>
<keyword evidence="7" id="KW-0963">Cytoplasm</keyword>
<comment type="similarity">
    <text evidence="4">Belongs to the protein kinase superfamily. CAMK Ser/Thr protein kinase family. CaMK subfamily.</text>
</comment>
<dbReference type="GO" id="GO:0005516">
    <property type="term" value="F:calmodulin binding"/>
    <property type="evidence" value="ECO:0007669"/>
    <property type="project" value="UniProtKB-KW"/>
</dbReference>
<evidence type="ECO:0000256" key="3">
    <source>
        <dbReference type="ARBA" id="ARBA00005330"/>
    </source>
</evidence>
<evidence type="ECO:0000256" key="13">
    <source>
        <dbReference type="ARBA" id="ARBA00022741"/>
    </source>
</evidence>
<proteinExistence type="inferred from homology"/>
<evidence type="ECO:0000313" key="33">
    <source>
        <dbReference type="Proteomes" id="UP000322234"/>
    </source>
</evidence>
<keyword evidence="33" id="KW-1185">Reference proteome</keyword>
<evidence type="ECO:0000256" key="14">
    <source>
        <dbReference type="ARBA" id="ARBA00022777"/>
    </source>
</evidence>
<evidence type="ECO:0000313" key="32">
    <source>
        <dbReference type="EMBL" id="MXQ90909.1"/>
    </source>
</evidence>
<evidence type="ECO:0000256" key="15">
    <source>
        <dbReference type="ARBA" id="ARBA00022840"/>
    </source>
</evidence>
<keyword evidence="14" id="KW-0418">Kinase</keyword>
<dbReference type="EC" id="2.7.11.17" evidence="5"/>
<dbReference type="GO" id="GO:0003713">
    <property type="term" value="F:transcription coactivator activity"/>
    <property type="evidence" value="ECO:0007669"/>
    <property type="project" value="TreeGrafter"/>
</dbReference>
<sequence>MSELKDCPLQFHDFKSVDHLKFHDFKSVDHLKVCPRYTAVLARSEDDGIGIEELDTLQLELETLLSSASRRLRVLEAETQILTDWQDKKGDRRFLKLGRDHELGAPPKHGKPKKQKLEGKAGHGPGPGPGRPKSKNLQPKIQEYEFTDDPIDVPRIPKNDAPNRFWASVEPYCADITSEEVRTLEELLKPPEDEAEHYKIPPLGKHYSQRWAQEDLLEEQKDGARAAAVADKKKGLMGPLTELDTKSTMFLPNADVDALLKKSEAQHEQPEDGCPFGALTQRLLQALVEENIISPMEDSPIPDMSGKESGADGASTSPRNQNKPFSVPHTKSLESRIKEELIAQGLLESEDRPAEDSEDEVLAELRKRQAELKALSAHNRTKKHDLLRLAKEEVSRQELRQRVRMADNEVMDAFRKIMAARQKKRTPTKKEKDQAWKTLKERESILKLLDGLFWGLLCCPPRVQCPLVCLDLEREKLGGALAVARGQWAMPGAVERPSWKQAEDIRDIYDFRDVLGTGAFSEVILAEDKRTQKMVAIKCIAKKALEGKEGSMENEIAVLHKIKHPNIVALDDIYESGGHLYLIMQLVSGGELFDRIVEKGFYTERDASRLIFQVLDAVKYLHDLGIVHRDLKPENLLYYSLDEDSKIMISDFGLSKMEDPSSVLSTACGTPGYVAPEVLAQKPYSKAVDCWSIGVIAYILLCGYPPFYDENDAKLFEQILKAEYEFDSPYWDDISDSAKDFIRHLMEKDPEKRFTCEQALQHPWIAGDTALDKNIHQSVSEQIKKNFAKSKWKQAFNATAVVRHMRKLQLGTSQEGQGQTASRGELLAPAAGGPVAGCCCRDCCVEPSPKLSPSLHPQL</sequence>
<keyword evidence="9" id="KW-0723">Serine/threonine-protein kinase</keyword>
<keyword evidence="29" id="KW-0175">Coiled coil</keyword>
<evidence type="ECO:0000256" key="2">
    <source>
        <dbReference type="ARBA" id="ARBA00004496"/>
    </source>
</evidence>
<keyword evidence="15 28" id="KW-0067">ATP-binding</keyword>
<comment type="similarity">
    <text evidence="3">Belongs to the NGG1 family.</text>
</comment>
<name>A0A6B0RL05_9CETA</name>
<evidence type="ECO:0000256" key="18">
    <source>
        <dbReference type="ARBA" id="ARBA00022902"/>
    </source>
</evidence>
<dbReference type="GO" id="GO:0004683">
    <property type="term" value="F:calcium/calmodulin-dependent protein kinase activity"/>
    <property type="evidence" value="ECO:0007669"/>
    <property type="project" value="UniProtKB-EC"/>
</dbReference>
<comment type="subcellular location">
    <subcellularLocation>
        <location evidence="2">Cytoplasm</location>
    </subcellularLocation>
    <subcellularLocation>
        <location evidence="1">Nucleus</location>
    </subcellularLocation>
</comment>
<dbReference type="InterPro" id="IPR008271">
    <property type="entry name" value="Ser/Thr_kinase_AS"/>
</dbReference>
<dbReference type="Gene3D" id="1.10.510.10">
    <property type="entry name" value="Transferase(Phosphotransferase) domain 1"/>
    <property type="match status" value="1"/>
</dbReference>
<dbReference type="FunFam" id="1.10.510.10:FF:000026">
    <property type="entry name" value="Calcium/calmodulin-dependent protein kinase type 1"/>
    <property type="match status" value="1"/>
</dbReference>
<evidence type="ECO:0000256" key="4">
    <source>
        <dbReference type="ARBA" id="ARBA00005354"/>
    </source>
</evidence>
<evidence type="ECO:0000256" key="24">
    <source>
        <dbReference type="ARBA" id="ARBA00046128"/>
    </source>
</evidence>
<evidence type="ECO:0000256" key="5">
    <source>
        <dbReference type="ARBA" id="ARBA00012434"/>
    </source>
</evidence>
<feature type="binding site" evidence="28">
    <location>
        <position position="543"/>
    </location>
    <ligand>
        <name>ATP</name>
        <dbReference type="ChEBI" id="CHEBI:30616"/>
    </ligand>
</feature>
<protein>
    <recommendedName>
        <fullName evidence="6">Transcriptional adapter 3</fullName>
        <ecNumber evidence="5">2.7.11.17</ecNumber>
    </recommendedName>
    <alternativeName>
        <fullName evidence="23">ADA3 homolog</fullName>
    </alternativeName>
    <alternativeName>
        <fullName evidence="22">Transcriptional adapter 3-like</fullName>
    </alternativeName>
</protein>
<evidence type="ECO:0000256" key="1">
    <source>
        <dbReference type="ARBA" id="ARBA00004123"/>
    </source>
</evidence>
<evidence type="ECO:0000256" key="22">
    <source>
        <dbReference type="ARBA" id="ARBA00031544"/>
    </source>
</evidence>
<dbReference type="InterPro" id="IPR019340">
    <property type="entry name" value="Histone_AcTrfase_su3"/>
</dbReference>
<dbReference type="InterPro" id="IPR000719">
    <property type="entry name" value="Prot_kinase_dom"/>
</dbReference>
<organism evidence="32 33">
    <name type="scientific">Bos mutus</name>
    <name type="common">wild yak</name>
    <dbReference type="NCBI Taxonomy" id="72004"/>
    <lineage>
        <taxon>Eukaryota</taxon>
        <taxon>Metazoa</taxon>
        <taxon>Chordata</taxon>
        <taxon>Craniata</taxon>
        <taxon>Vertebrata</taxon>
        <taxon>Euteleostomi</taxon>
        <taxon>Mammalia</taxon>
        <taxon>Eutheria</taxon>
        <taxon>Laurasiatheria</taxon>
        <taxon>Artiodactyla</taxon>
        <taxon>Ruminantia</taxon>
        <taxon>Pecora</taxon>
        <taxon>Bovidae</taxon>
        <taxon>Bovinae</taxon>
        <taxon>Bos</taxon>
    </lineage>
</organism>
<evidence type="ECO:0000256" key="26">
    <source>
        <dbReference type="ARBA" id="ARBA00047307"/>
    </source>
</evidence>
<keyword evidence="13 28" id="KW-0547">Nucleotide-binding</keyword>
<dbReference type="GO" id="GO:0000124">
    <property type="term" value="C:SAGA complex"/>
    <property type="evidence" value="ECO:0007669"/>
    <property type="project" value="TreeGrafter"/>
</dbReference>
<evidence type="ECO:0000256" key="30">
    <source>
        <dbReference type="SAM" id="MobiDB-lite"/>
    </source>
</evidence>
<comment type="subunit">
    <text evidence="25">The PCAF complex is composed of a number of TBP-associated factors (TAFS), such as TAF5, TAF5L, TAF6, TAF6L, TAF9, TAF10 and TAF12, PCAF, and also PCAF-associated factors (PAFs), such as TADA2L/ADA2, TADA3L/ADA3 and SPT3. Interacts directly with TADA2L and PCAF and also with the high-risk HPV oncoprotein E6. Component of the STAGA transcription coactivator-HAT complex, at least composed of SUPT3H, GCN5L2, TAF5L, TAF6L, SUPT7L, TADA3L, TAD1L, TAF10, TAF12, TRRAP and TAF9. Component of the TFTC-HAT complex. Component of the ADA2A-containing complex (ATAC), composed of KAT14, KAT2A, TADA2L, TADA3L, ZZ3, MBIP, WDR5, YEATS2, CCDC101 and DR1.</text>
</comment>
<keyword evidence="17" id="KW-0112">Calmodulin-binding</keyword>
<dbReference type="SUPFAM" id="SSF56112">
    <property type="entry name" value="Protein kinase-like (PK-like)"/>
    <property type="match status" value="1"/>
</dbReference>
<reference evidence="32" key="1">
    <citation type="submission" date="2019-10" db="EMBL/GenBank/DDBJ databases">
        <title>The sequence and de novo assembly of the wild yak genome.</title>
        <authorList>
            <person name="Liu Y."/>
        </authorList>
    </citation>
    <scope>NUCLEOTIDE SEQUENCE [LARGE SCALE GENOMIC DNA]</scope>
    <source>
        <strain evidence="32">WY2019</strain>
    </source>
</reference>
<evidence type="ECO:0000256" key="17">
    <source>
        <dbReference type="ARBA" id="ARBA00022860"/>
    </source>
</evidence>
<keyword evidence="21" id="KW-0539">Nucleus</keyword>
<dbReference type="PANTHER" id="PTHR13556">
    <property type="entry name" value="TRANSCRIPTIONAL ADAPTER 3-RELATED"/>
    <property type="match status" value="1"/>
</dbReference>
<dbReference type="GO" id="GO:0006357">
    <property type="term" value="P:regulation of transcription by RNA polymerase II"/>
    <property type="evidence" value="ECO:0007669"/>
    <property type="project" value="TreeGrafter"/>
</dbReference>
<feature type="region of interest" description="Disordered" evidence="30">
    <location>
        <begin position="98"/>
        <end position="137"/>
    </location>
</feature>
<feature type="region of interest" description="Disordered" evidence="30">
    <location>
        <begin position="296"/>
        <end position="334"/>
    </location>
</feature>
<keyword evidence="19" id="KW-0805">Transcription regulation</keyword>
<evidence type="ECO:0000256" key="7">
    <source>
        <dbReference type="ARBA" id="ARBA00022490"/>
    </source>
</evidence>
<feature type="coiled-coil region" evidence="29">
    <location>
        <begin position="389"/>
        <end position="416"/>
    </location>
</feature>
<keyword evidence="11" id="KW-0597">Phosphoprotein</keyword>
<feature type="compositionally biased region" description="Polar residues" evidence="30">
    <location>
        <begin position="314"/>
        <end position="324"/>
    </location>
</feature>
<dbReference type="PROSITE" id="PS00107">
    <property type="entry name" value="PROTEIN_KINASE_ATP"/>
    <property type="match status" value="1"/>
</dbReference>
<comment type="catalytic activity">
    <reaction evidence="27">
        <text>L-seryl-[protein] + ATP = O-phospho-L-seryl-[protein] + ADP + H(+)</text>
        <dbReference type="Rhea" id="RHEA:17989"/>
        <dbReference type="Rhea" id="RHEA-COMP:9863"/>
        <dbReference type="Rhea" id="RHEA-COMP:11604"/>
        <dbReference type="ChEBI" id="CHEBI:15378"/>
        <dbReference type="ChEBI" id="CHEBI:29999"/>
        <dbReference type="ChEBI" id="CHEBI:30616"/>
        <dbReference type="ChEBI" id="CHEBI:83421"/>
        <dbReference type="ChEBI" id="CHEBI:456216"/>
        <dbReference type="EC" id="2.7.11.17"/>
    </reaction>
</comment>
<dbReference type="GO" id="GO:0005524">
    <property type="term" value="F:ATP binding"/>
    <property type="evidence" value="ECO:0007669"/>
    <property type="project" value="UniProtKB-UniRule"/>
</dbReference>
<evidence type="ECO:0000256" key="9">
    <source>
        <dbReference type="ARBA" id="ARBA00022527"/>
    </source>
</evidence>
<evidence type="ECO:0000256" key="6">
    <source>
        <dbReference type="ARBA" id="ARBA00018537"/>
    </source>
</evidence>
<dbReference type="PROSITE" id="PS50011">
    <property type="entry name" value="PROTEIN_KINASE_DOM"/>
    <property type="match status" value="1"/>
</dbReference>
<dbReference type="FunFam" id="3.30.200.20:FF:000203">
    <property type="entry name" value="Calcium/calmodulin-dependent protein kinase type 1"/>
    <property type="match status" value="1"/>
</dbReference>
<dbReference type="AlphaFoldDB" id="A0A6B0RL05"/>
<keyword evidence="20" id="KW-0804">Transcription</keyword>
<keyword evidence="16" id="KW-0832">Ubl conjugation</keyword>
<keyword evidence="10" id="KW-0021">Allosteric enzyme</keyword>